<comment type="similarity">
    <text evidence="1">Belongs to the GSP E family.</text>
</comment>
<dbReference type="InterPro" id="IPR027417">
    <property type="entry name" value="P-loop_NTPase"/>
</dbReference>
<dbReference type="Proteomes" id="UP000053797">
    <property type="component" value="Unassembled WGS sequence"/>
</dbReference>
<dbReference type="CDD" id="cd01131">
    <property type="entry name" value="PilT"/>
    <property type="match status" value="1"/>
</dbReference>
<name>A0A0V8GJH8_9BACL</name>
<sequence>MNQTMERAQIEDILRSSKERGASDVHLTAGSPPVFRINGTLTPYGSEKMKPVIIDGFVRSLITEDMYQQLKQDRDIDFSFGVTGVARYRVNCFYQRGALSMAFRTIPTEVPSLEQLGLPPVIKRFLTKPHGLILVTGPTGSGKSTTLAAMINEINQTMYKRIITLEDPIEYLHSHRKSLIDQREIGIDAPRFSTGLRSALRQDPDVILLGEMRDLETIATAVTAAETGHLVFATVHTATAASTVSRIIDVFPSEQQDQIRAQLANVLAGVISQRLMPRSDGTGRVAALEIMVDTPAVSNLIRTGKEYQIQSVLQTGKQYGMQTMQMALQDLVSRGLIPASAATPYISG</sequence>
<dbReference type="SUPFAM" id="SSF52540">
    <property type="entry name" value="P-loop containing nucleoside triphosphate hydrolases"/>
    <property type="match status" value="1"/>
</dbReference>
<reference evidence="4 6" key="2">
    <citation type="journal article" date="2016" name="Front. Microbiol.">
        <title>Genomic Resource of Rice Seed Associated Bacteria.</title>
        <authorList>
            <person name="Midha S."/>
            <person name="Bansal K."/>
            <person name="Sharma S."/>
            <person name="Kumar N."/>
            <person name="Patil P.P."/>
            <person name="Chaudhry V."/>
            <person name="Patil P.B."/>
        </authorList>
    </citation>
    <scope>NUCLEOTIDE SEQUENCE [LARGE SCALE GENOMIC DNA]</scope>
    <source>
        <strain evidence="4 6">RSA11</strain>
    </source>
</reference>
<comment type="caution">
    <text evidence="3">The sequence shown here is derived from an EMBL/GenBank/DDBJ whole genome shotgun (WGS) entry which is preliminary data.</text>
</comment>
<dbReference type="InterPro" id="IPR050921">
    <property type="entry name" value="T4SS_GSP_E_ATPase"/>
</dbReference>
<dbReference type="EMBL" id="LNQL01000001">
    <property type="protein sequence ID" value="KSU50412.1"/>
    <property type="molecule type" value="Genomic_DNA"/>
</dbReference>
<dbReference type="InterPro" id="IPR003593">
    <property type="entry name" value="AAA+_ATPase"/>
</dbReference>
<evidence type="ECO:0000313" key="4">
    <source>
        <dbReference type="EMBL" id="KTR26267.1"/>
    </source>
</evidence>
<dbReference type="Proteomes" id="UP000072605">
    <property type="component" value="Unassembled WGS sequence"/>
</dbReference>
<dbReference type="Gene3D" id="3.40.50.300">
    <property type="entry name" value="P-loop containing nucleotide triphosphate hydrolases"/>
    <property type="match status" value="1"/>
</dbReference>
<feature type="domain" description="Bacterial type II secretion system protein E" evidence="2">
    <location>
        <begin position="200"/>
        <end position="214"/>
    </location>
</feature>
<dbReference type="PROSITE" id="PS00662">
    <property type="entry name" value="T2SP_E"/>
    <property type="match status" value="1"/>
</dbReference>
<dbReference type="EMBL" id="LDQV01000025">
    <property type="protein sequence ID" value="KTR26267.1"/>
    <property type="molecule type" value="Genomic_DNA"/>
</dbReference>
<dbReference type="GO" id="GO:0005524">
    <property type="term" value="F:ATP binding"/>
    <property type="evidence" value="ECO:0007669"/>
    <property type="project" value="InterPro"/>
</dbReference>
<dbReference type="InterPro" id="IPR001482">
    <property type="entry name" value="T2SS/T4SS_dom"/>
</dbReference>
<evidence type="ECO:0000313" key="6">
    <source>
        <dbReference type="Proteomes" id="UP000072605"/>
    </source>
</evidence>
<dbReference type="OrthoDB" id="9808272at2"/>
<dbReference type="Gene3D" id="3.30.450.90">
    <property type="match status" value="1"/>
</dbReference>
<organism evidence="3 5">
    <name type="scientific">Exiguobacterium indicum</name>
    <dbReference type="NCBI Taxonomy" id="296995"/>
    <lineage>
        <taxon>Bacteria</taxon>
        <taxon>Bacillati</taxon>
        <taxon>Bacillota</taxon>
        <taxon>Bacilli</taxon>
        <taxon>Bacillales</taxon>
        <taxon>Bacillales Family XII. Incertae Sedis</taxon>
        <taxon>Exiguobacterium</taxon>
    </lineage>
</organism>
<reference evidence="3 5" key="1">
    <citation type="journal article" date="2015" name="Int. J. Syst. Evol. Microbiol.">
        <title>Exiguobacterium enclense sp. nov., isolated from sediment.</title>
        <authorList>
            <person name="Dastager S.G."/>
            <person name="Mawlankar R."/>
            <person name="Sonalkar V.V."/>
            <person name="Thorat M.N."/>
            <person name="Mual P."/>
            <person name="Verma A."/>
            <person name="Krishnamurthi S."/>
            <person name="Tang S.K."/>
            <person name="Li W.J."/>
        </authorList>
    </citation>
    <scope>NUCLEOTIDE SEQUENCE [LARGE SCALE GENOMIC DNA]</scope>
    <source>
        <strain evidence="3 5">NIO-1109</strain>
    </source>
</reference>
<protein>
    <submittedName>
        <fullName evidence="3 4">Twitching motility protein PilT</fullName>
    </submittedName>
</protein>
<evidence type="ECO:0000313" key="3">
    <source>
        <dbReference type="EMBL" id="KSU50412.1"/>
    </source>
</evidence>
<evidence type="ECO:0000259" key="2">
    <source>
        <dbReference type="PROSITE" id="PS00662"/>
    </source>
</evidence>
<dbReference type="NCBIfam" id="TIGR01420">
    <property type="entry name" value="pilT_fam"/>
    <property type="match status" value="1"/>
</dbReference>
<evidence type="ECO:0000313" key="5">
    <source>
        <dbReference type="Proteomes" id="UP000053797"/>
    </source>
</evidence>
<proteinExistence type="inferred from homology"/>
<dbReference type="AlphaFoldDB" id="A0A0V8GJH8"/>
<accession>A0A0V8GJH8</accession>
<dbReference type="PANTHER" id="PTHR30486">
    <property type="entry name" value="TWITCHING MOTILITY PROTEIN PILT"/>
    <property type="match status" value="1"/>
</dbReference>
<dbReference type="Pfam" id="PF00437">
    <property type="entry name" value="T2SSE"/>
    <property type="match status" value="1"/>
</dbReference>
<dbReference type="RefSeq" id="WP_023468959.1">
    <property type="nucleotide sequence ID" value="NZ_LDQV01000025.1"/>
</dbReference>
<dbReference type="GO" id="GO:0016887">
    <property type="term" value="F:ATP hydrolysis activity"/>
    <property type="evidence" value="ECO:0007669"/>
    <property type="project" value="InterPro"/>
</dbReference>
<dbReference type="InterPro" id="IPR006321">
    <property type="entry name" value="PilT/PilU"/>
</dbReference>
<dbReference type="SMART" id="SM00382">
    <property type="entry name" value="AAA"/>
    <property type="match status" value="1"/>
</dbReference>
<evidence type="ECO:0000256" key="1">
    <source>
        <dbReference type="ARBA" id="ARBA00006611"/>
    </source>
</evidence>
<gene>
    <name evidence="3" type="ORF">AS033_03250</name>
    <name evidence="4" type="ORF">RSA11_11190</name>
</gene>